<dbReference type="InterPro" id="IPR036396">
    <property type="entry name" value="Cyt_P450_sf"/>
</dbReference>
<evidence type="ECO:0000256" key="10">
    <source>
        <dbReference type="ARBA" id="ARBA00023004"/>
    </source>
</evidence>
<evidence type="ECO:0000256" key="9">
    <source>
        <dbReference type="ARBA" id="ARBA00023002"/>
    </source>
</evidence>
<dbReference type="GO" id="GO:0020037">
    <property type="term" value="F:heme binding"/>
    <property type="evidence" value="ECO:0007669"/>
    <property type="project" value="InterPro"/>
</dbReference>
<comment type="similarity">
    <text evidence="4 14">Belongs to the cytochrome P450 family.</text>
</comment>
<evidence type="ECO:0000256" key="11">
    <source>
        <dbReference type="ARBA" id="ARBA00023033"/>
    </source>
</evidence>
<dbReference type="InterPro" id="IPR001128">
    <property type="entry name" value="Cyt_P450"/>
</dbReference>
<dbReference type="CDD" id="cd11061">
    <property type="entry name" value="CYP67-like"/>
    <property type="match status" value="1"/>
</dbReference>
<feature type="binding site" description="axial binding residue" evidence="13">
    <location>
        <position position="379"/>
    </location>
    <ligand>
        <name>heme</name>
        <dbReference type="ChEBI" id="CHEBI:30413"/>
    </ligand>
    <ligandPart>
        <name>Fe</name>
        <dbReference type="ChEBI" id="CHEBI:18248"/>
    </ligandPart>
</feature>
<comment type="subcellular location">
    <subcellularLocation>
        <location evidence="2">Membrane</location>
    </subcellularLocation>
</comment>
<dbReference type="Gene3D" id="1.10.630.10">
    <property type="entry name" value="Cytochrome P450"/>
    <property type="match status" value="1"/>
</dbReference>
<dbReference type="InterPro" id="IPR002401">
    <property type="entry name" value="Cyt_P450_E_grp-I"/>
</dbReference>
<evidence type="ECO:0000313" key="15">
    <source>
        <dbReference type="EMBL" id="EKG16119.1"/>
    </source>
</evidence>
<dbReference type="EMBL" id="AHHD01000285">
    <property type="protein sequence ID" value="EKG16119.1"/>
    <property type="molecule type" value="Genomic_DNA"/>
</dbReference>
<evidence type="ECO:0000256" key="1">
    <source>
        <dbReference type="ARBA" id="ARBA00001971"/>
    </source>
</evidence>
<reference evidence="15 16" key="1">
    <citation type="journal article" date="2012" name="BMC Genomics">
        <title>Tools to kill: Genome of one of the most destructive plant pathogenic fungi Macrophomina phaseolina.</title>
        <authorList>
            <person name="Islam M.S."/>
            <person name="Haque M.S."/>
            <person name="Islam M.M."/>
            <person name="Emdad E.M."/>
            <person name="Halim A."/>
            <person name="Hossen Q.M.M."/>
            <person name="Hossain M.Z."/>
            <person name="Ahmed B."/>
            <person name="Rahim S."/>
            <person name="Rahman M.S."/>
            <person name="Alam M.M."/>
            <person name="Hou S."/>
            <person name="Wan X."/>
            <person name="Saito J.A."/>
            <person name="Alam M."/>
        </authorList>
    </citation>
    <scope>NUCLEOTIDE SEQUENCE [LARGE SCALE GENOMIC DNA]</scope>
    <source>
        <strain evidence="15 16">MS6</strain>
    </source>
</reference>
<dbReference type="InParanoid" id="K2S0T5"/>
<dbReference type="Proteomes" id="UP000007129">
    <property type="component" value="Unassembled WGS sequence"/>
</dbReference>
<keyword evidence="9 14" id="KW-0560">Oxidoreductase</keyword>
<dbReference type="PRINTS" id="PR00463">
    <property type="entry name" value="EP450I"/>
</dbReference>
<name>K2S0T5_MACPH</name>
<dbReference type="GO" id="GO:0016705">
    <property type="term" value="F:oxidoreductase activity, acting on paired donors, with incorporation or reduction of molecular oxygen"/>
    <property type="evidence" value="ECO:0007669"/>
    <property type="project" value="InterPro"/>
</dbReference>
<evidence type="ECO:0000256" key="6">
    <source>
        <dbReference type="ARBA" id="ARBA00022692"/>
    </source>
</evidence>
<evidence type="ECO:0000256" key="13">
    <source>
        <dbReference type="PIRSR" id="PIRSR602401-1"/>
    </source>
</evidence>
<dbReference type="PANTHER" id="PTHR24305">
    <property type="entry name" value="CYTOCHROME P450"/>
    <property type="match status" value="1"/>
</dbReference>
<dbReference type="AlphaFoldDB" id="K2S0T5"/>
<keyword evidence="10 13" id="KW-0408">Iron</keyword>
<keyword evidence="7 13" id="KW-0479">Metal-binding</keyword>
<protein>
    <submittedName>
        <fullName evidence="15">Major facilitator superfamily</fullName>
    </submittedName>
</protein>
<dbReference type="FunFam" id="1.10.630.10:FF:000063">
    <property type="entry name" value="Cytochrome P450 monooxygenase"/>
    <property type="match status" value="1"/>
</dbReference>
<dbReference type="Pfam" id="PF00067">
    <property type="entry name" value="p450"/>
    <property type="match status" value="1"/>
</dbReference>
<evidence type="ECO:0000256" key="8">
    <source>
        <dbReference type="ARBA" id="ARBA00022989"/>
    </source>
</evidence>
<evidence type="ECO:0000256" key="7">
    <source>
        <dbReference type="ARBA" id="ARBA00022723"/>
    </source>
</evidence>
<comment type="cofactor">
    <cofactor evidence="1 13">
        <name>heme</name>
        <dbReference type="ChEBI" id="CHEBI:30413"/>
    </cofactor>
</comment>
<dbReference type="eggNOG" id="KOG0157">
    <property type="taxonomic scope" value="Eukaryota"/>
</dbReference>
<accession>K2S0T5</accession>
<comment type="caution">
    <text evidence="15">The sequence shown here is derived from an EMBL/GenBank/DDBJ whole genome shotgun (WGS) entry which is preliminary data.</text>
</comment>
<dbReference type="GO" id="GO:0005506">
    <property type="term" value="F:iron ion binding"/>
    <property type="evidence" value="ECO:0007669"/>
    <property type="project" value="InterPro"/>
</dbReference>
<dbReference type="VEuPathDB" id="FungiDB:MPH_06685"/>
<sequence length="440" mass="48690">MYRCHQKYGPVVRYAPNRILINTNTALKEIFSHGANVAKSDVYKAMVHSAPNTLTIRDKRDHGRRRRILSQALSESQIRAYESIVLRHIRTLCSNIQAACDANETVDMSLQSDWFAFDVMSEVVFGTKFDALRKEEYRYVMKALEQSNVRVSALVQAACLAWGRLDRYLFPASIRARNKFLGFIGRLLKARTTQDVPRATDVFSYLAGAQDPGGEASLNAAEIRAESATLVVAGSDTSSTTLAATLFYLSSNPHAYDRVRQEVRSAFGSVDEIRIGPKLNSCSYLRACIDEALRMSPPAGGALWREVLPGGLAVGSVLLPEGVDVGVGIYSAHHNPEYFTSPFSYLPERWLEADDASTLESVERAKTAFYPFSLGPRSCVGKALAYHELTLALAHILYKFRFSRAREDAGSANSAQEFVLRDHITGAKRALLLQFSLSGS</sequence>
<evidence type="ECO:0000256" key="2">
    <source>
        <dbReference type="ARBA" id="ARBA00004370"/>
    </source>
</evidence>
<proteinExistence type="inferred from homology"/>
<dbReference type="GO" id="GO:0016020">
    <property type="term" value="C:membrane"/>
    <property type="evidence" value="ECO:0007669"/>
    <property type="project" value="UniProtKB-SubCell"/>
</dbReference>
<dbReference type="GO" id="GO:1902181">
    <property type="term" value="P:verruculogen biosynthetic process"/>
    <property type="evidence" value="ECO:0007669"/>
    <property type="project" value="UniProtKB-ARBA"/>
</dbReference>
<dbReference type="STRING" id="1126212.K2S0T5"/>
<keyword evidence="11 14" id="KW-0503">Monooxygenase</keyword>
<comment type="pathway">
    <text evidence="3">Mycotoxin biosynthesis.</text>
</comment>
<keyword evidence="8" id="KW-1133">Transmembrane helix</keyword>
<dbReference type="GO" id="GO:0004497">
    <property type="term" value="F:monooxygenase activity"/>
    <property type="evidence" value="ECO:0007669"/>
    <property type="project" value="UniProtKB-KW"/>
</dbReference>
<dbReference type="InterPro" id="IPR017972">
    <property type="entry name" value="Cyt_P450_CS"/>
</dbReference>
<keyword evidence="5 13" id="KW-0349">Heme</keyword>
<dbReference type="SUPFAM" id="SSF48264">
    <property type="entry name" value="Cytochrome P450"/>
    <property type="match status" value="1"/>
</dbReference>
<dbReference type="PROSITE" id="PS00086">
    <property type="entry name" value="CYTOCHROME_P450"/>
    <property type="match status" value="1"/>
</dbReference>
<evidence type="ECO:0000256" key="3">
    <source>
        <dbReference type="ARBA" id="ARBA00004685"/>
    </source>
</evidence>
<evidence type="ECO:0000256" key="5">
    <source>
        <dbReference type="ARBA" id="ARBA00022617"/>
    </source>
</evidence>
<dbReference type="HOGENOM" id="CLU_001570_14_11_1"/>
<organism evidence="15 16">
    <name type="scientific">Macrophomina phaseolina (strain MS6)</name>
    <name type="common">Charcoal rot fungus</name>
    <dbReference type="NCBI Taxonomy" id="1126212"/>
    <lineage>
        <taxon>Eukaryota</taxon>
        <taxon>Fungi</taxon>
        <taxon>Dikarya</taxon>
        <taxon>Ascomycota</taxon>
        <taxon>Pezizomycotina</taxon>
        <taxon>Dothideomycetes</taxon>
        <taxon>Dothideomycetes incertae sedis</taxon>
        <taxon>Botryosphaeriales</taxon>
        <taxon>Botryosphaeriaceae</taxon>
        <taxon>Macrophomina</taxon>
    </lineage>
</organism>
<evidence type="ECO:0000256" key="4">
    <source>
        <dbReference type="ARBA" id="ARBA00010617"/>
    </source>
</evidence>
<dbReference type="OrthoDB" id="1470350at2759"/>
<keyword evidence="6" id="KW-0812">Transmembrane</keyword>
<evidence type="ECO:0000256" key="12">
    <source>
        <dbReference type="ARBA" id="ARBA00023136"/>
    </source>
</evidence>
<gene>
    <name evidence="15" type="ORF">MPH_06685</name>
</gene>
<evidence type="ECO:0000313" key="16">
    <source>
        <dbReference type="Proteomes" id="UP000007129"/>
    </source>
</evidence>
<dbReference type="PRINTS" id="PR00385">
    <property type="entry name" value="P450"/>
</dbReference>
<dbReference type="InterPro" id="IPR050121">
    <property type="entry name" value="Cytochrome_P450_monoxygenase"/>
</dbReference>
<keyword evidence="12" id="KW-0472">Membrane</keyword>
<evidence type="ECO:0000256" key="14">
    <source>
        <dbReference type="RuleBase" id="RU000461"/>
    </source>
</evidence>
<dbReference type="PANTHER" id="PTHR24305:SF237">
    <property type="entry name" value="CYTOCHROME P450 MONOOXYGENASE ATNE-RELATED"/>
    <property type="match status" value="1"/>
</dbReference>